<protein>
    <submittedName>
        <fullName evidence="2">Uncharacterized protein</fullName>
    </submittedName>
</protein>
<dbReference type="KEGG" id="gom:D7316_01408"/>
<feature type="region of interest" description="Disordered" evidence="1">
    <location>
        <begin position="1"/>
        <end position="31"/>
    </location>
</feature>
<gene>
    <name evidence="2" type="ORF">D7316_01408</name>
</gene>
<sequence>MSKESRARRVAREEKKARAKRARRVERDKRSSQVRMTVVNASQDAENATSLAQEMQLCNSALLYADEVTLVSPRAALLKNAEDINNLNGIELLRVFKNVAPKFFPDMDEELRTLFETIDGLPPRAQLPRELRDEYDRNVRFLNKGLAPIKETMQGNVEQMFGETGYGQLQEAVDLGILTIDSMAGAVVDDISEDGAMVLGFTQKIDEVLSDGGRYPLFDAAAGNIVRLGVDAGFFSPAPMARQLGADAAMADGLFDRLPNFQYATPLEIIDIRTELSGSLAAFRQGVRSLTDGLEIAPEDPNFGNQVVDAWNQKVSPAIAEIEATIAENRSMSDLLRRTVKNPLGATSMGGFVTLPATLAVAAGPIGALAAAAGTVFGYGMATTQALIDEHKEISSQKKAQFYFLYGTKERLRPQGG</sequence>
<name>A0A3G8JIA2_9ACTN</name>
<evidence type="ECO:0000256" key="1">
    <source>
        <dbReference type="SAM" id="MobiDB-lite"/>
    </source>
</evidence>
<proteinExistence type="predicted"/>
<dbReference type="RefSeq" id="WP_164473744.1">
    <property type="nucleotide sequence ID" value="NZ_CP033972.1"/>
</dbReference>
<accession>A0A3G8JIA2</accession>
<evidence type="ECO:0000313" key="2">
    <source>
        <dbReference type="EMBL" id="AZG44817.1"/>
    </source>
</evidence>
<dbReference type="Proteomes" id="UP000271469">
    <property type="component" value="Chromosome"/>
</dbReference>
<organism evidence="2 3">
    <name type="scientific">Gordonia insulae</name>
    <dbReference type="NCBI Taxonomy" id="2420509"/>
    <lineage>
        <taxon>Bacteria</taxon>
        <taxon>Bacillati</taxon>
        <taxon>Actinomycetota</taxon>
        <taxon>Actinomycetes</taxon>
        <taxon>Mycobacteriales</taxon>
        <taxon>Gordoniaceae</taxon>
        <taxon>Gordonia</taxon>
    </lineage>
</organism>
<keyword evidence="3" id="KW-1185">Reference proteome</keyword>
<dbReference type="EMBL" id="CP033972">
    <property type="protein sequence ID" value="AZG44817.1"/>
    <property type="molecule type" value="Genomic_DNA"/>
</dbReference>
<feature type="compositionally biased region" description="Basic and acidic residues" evidence="1">
    <location>
        <begin position="1"/>
        <end position="16"/>
    </location>
</feature>
<dbReference type="AlphaFoldDB" id="A0A3G8JIA2"/>
<reference evidence="2 3" key="1">
    <citation type="submission" date="2018-11" db="EMBL/GenBank/DDBJ databases">
        <title>Gordonia insulae sp. nov., isolated from an island soil.</title>
        <authorList>
            <person name="Kim Y.S."/>
            <person name="Kim S.B."/>
        </authorList>
    </citation>
    <scope>NUCLEOTIDE SEQUENCE [LARGE SCALE GENOMIC DNA]</scope>
    <source>
        <strain evidence="2 3">MMS17-SY073</strain>
    </source>
</reference>
<evidence type="ECO:0000313" key="3">
    <source>
        <dbReference type="Proteomes" id="UP000271469"/>
    </source>
</evidence>